<comment type="caution">
    <text evidence="2">The sequence shown here is derived from an EMBL/GenBank/DDBJ whole genome shotgun (WGS) entry which is preliminary data.</text>
</comment>
<name>A0A4Y7RS11_9FIRM</name>
<dbReference type="SUPFAM" id="SSF55383">
    <property type="entry name" value="Copper amine oxidase, domain N"/>
    <property type="match status" value="1"/>
</dbReference>
<accession>A0A4Y7RS11</accession>
<evidence type="ECO:0000259" key="1">
    <source>
        <dbReference type="Pfam" id="PF07833"/>
    </source>
</evidence>
<dbReference type="EMBL" id="QFFZ01000011">
    <property type="protein sequence ID" value="TEB11778.1"/>
    <property type="molecule type" value="Genomic_DNA"/>
</dbReference>
<proteinExistence type="predicted"/>
<dbReference type="AlphaFoldDB" id="A0A4Y7RS11"/>
<dbReference type="Pfam" id="PF07833">
    <property type="entry name" value="Cu_amine_oxidN1"/>
    <property type="match status" value="1"/>
</dbReference>
<dbReference type="InterPro" id="IPR012854">
    <property type="entry name" value="Cu_amine_oxidase-like_N"/>
</dbReference>
<dbReference type="OrthoDB" id="1786461at2"/>
<feature type="domain" description="Copper amine oxidase-like N-terminal" evidence="1">
    <location>
        <begin position="2"/>
        <end position="62"/>
    </location>
</feature>
<dbReference type="RefSeq" id="WP_153189194.1">
    <property type="nucleotide sequence ID" value="NZ_QFFZ01000011.1"/>
</dbReference>
<dbReference type="Gene3D" id="3.30.457.10">
    <property type="entry name" value="Copper amine oxidase-like, N-terminal domain"/>
    <property type="match status" value="1"/>
</dbReference>
<evidence type="ECO:0000313" key="3">
    <source>
        <dbReference type="Proteomes" id="UP000297597"/>
    </source>
</evidence>
<evidence type="ECO:0000313" key="2">
    <source>
        <dbReference type="EMBL" id="TEB11778.1"/>
    </source>
</evidence>
<gene>
    <name evidence="2" type="ORF">Pmgp_01356</name>
</gene>
<keyword evidence="3" id="KW-1185">Reference proteome</keyword>
<sequence>MRDDTVIIMYLKKRAYYVNGEEKQLDAVPYVIDQKTMVPLRFVAEEFGCTVKYNDADNTVYIYTQ</sequence>
<dbReference type="InterPro" id="IPR036582">
    <property type="entry name" value="Mao_N_sf"/>
</dbReference>
<protein>
    <recommendedName>
        <fullName evidence="1">Copper amine oxidase-like N-terminal domain-containing protein</fullName>
    </recommendedName>
</protein>
<organism evidence="2 3">
    <name type="scientific">Pelotomaculum propionicicum</name>
    <dbReference type="NCBI Taxonomy" id="258475"/>
    <lineage>
        <taxon>Bacteria</taxon>
        <taxon>Bacillati</taxon>
        <taxon>Bacillota</taxon>
        <taxon>Clostridia</taxon>
        <taxon>Eubacteriales</taxon>
        <taxon>Desulfotomaculaceae</taxon>
        <taxon>Pelotomaculum</taxon>
    </lineage>
</organism>
<dbReference type="Proteomes" id="UP000297597">
    <property type="component" value="Unassembled WGS sequence"/>
</dbReference>
<reference evidence="2 3" key="1">
    <citation type="journal article" date="2018" name="Environ. Microbiol.">
        <title>Novel energy conservation strategies and behaviour of Pelotomaculum schinkii driving syntrophic propionate catabolism.</title>
        <authorList>
            <person name="Hidalgo-Ahumada C.A.P."/>
            <person name="Nobu M.K."/>
            <person name="Narihiro T."/>
            <person name="Tamaki H."/>
            <person name="Liu W.T."/>
            <person name="Kamagata Y."/>
            <person name="Stams A.J.M."/>
            <person name="Imachi H."/>
            <person name="Sousa D.Z."/>
        </authorList>
    </citation>
    <scope>NUCLEOTIDE SEQUENCE [LARGE SCALE GENOMIC DNA]</scope>
    <source>
        <strain evidence="2 3">MGP</strain>
    </source>
</reference>